<reference evidence="2" key="1">
    <citation type="submission" date="2024-06" db="EMBL/GenBank/DDBJ databases">
        <authorList>
            <person name="Liu X."/>
            <person name="Lenzi L."/>
            <person name="Haldenby T S."/>
            <person name="Uol C."/>
        </authorList>
    </citation>
    <scope>NUCLEOTIDE SEQUENCE</scope>
</reference>
<comment type="caution">
    <text evidence="2">The sequence shown here is derived from an EMBL/GenBank/DDBJ whole genome shotgun (WGS) entry which is preliminary data.</text>
</comment>
<accession>A0AAV2TFB9</accession>
<feature type="compositionally biased region" description="Acidic residues" evidence="1">
    <location>
        <begin position="531"/>
        <end position="549"/>
    </location>
</feature>
<evidence type="ECO:0000313" key="3">
    <source>
        <dbReference type="Proteomes" id="UP001497525"/>
    </source>
</evidence>
<evidence type="ECO:0000256" key="1">
    <source>
        <dbReference type="SAM" id="MobiDB-lite"/>
    </source>
</evidence>
<dbReference type="Proteomes" id="UP001497525">
    <property type="component" value="Unassembled WGS sequence"/>
</dbReference>
<name>A0AAV2TFB9_CALDB</name>
<dbReference type="Gene3D" id="2.30.30.100">
    <property type="match status" value="1"/>
</dbReference>
<feature type="region of interest" description="Disordered" evidence="1">
    <location>
        <begin position="524"/>
        <end position="574"/>
    </location>
</feature>
<dbReference type="GO" id="GO:0003729">
    <property type="term" value="F:mRNA binding"/>
    <property type="evidence" value="ECO:0007669"/>
    <property type="project" value="TreeGrafter"/>
</dbReference>
<dbReference type="SUPFAM" id="SSF64153">
    <property type="entry name" value="YjeF N-terminal domain-like"/>
    <property type="match status" value="1"/>
</dbReference>
<organism evidence="2 3">
    <name type="scientific">Calicophoron daubneyi</name>
    <name type="common">Rumen fluke</name>
    <name type="synonym">Paramphistomum daubneyi</name>
    <dbReference type="NCBI Taxonomy" id="300641"/>
    <lineage>
        <taxon>Eukaryota</taxon>
        <taxon>Metazoa</taxon>
        <taxon>Spiralia</taxon>
        <taxon>Lophotrochozoa</taxon>
        <taxon>Platyhelminthes</taxon>
        <taxon>Trematoda</taxon>
        <taxon>Digenea</taxon>
        <taxon>Plagiorchiida</taxon>
        <taxon>Pronocephalata</taxon>
        <taxon>Paramphistomoidea</taxon>
        <taxon>Paramphistomidae</taxon>
        <taxon>Calicophoron</taxon>
    </lineage>
</organism>
<dbReference type="InterPro" id="IPR036652">
    <property type="entry name" value="YjeF_N_dom_sf"/>
</dbReference>
<dbReference type="GO" id="GO:0031087">
    <property type="term" value="P:deadenylation-independent decapping of nuclear-transcribed mRNA"/>
    <property type="evidence" value="ECO:0007669"/>
    <property type="project" value="TreeGrafter"/>
</dbReference>
<sequence>MQDQYVGFRVKLNSSHLGDVVGTVQKVTKDKIELSNAILNDKGLPFPLFTVESQFIQNICILSTGVTDSSDELTPKKTDGKLISTRAQRREMLRNIPNVCNAYICPDSPPLIHRTTGAPGFPLGNNESPRQQTNTGLHQLDLAFSNVSVHDNSDRRPYKYRRQVSEAVASSEFSGTESDSFHRSQNHPSRGGAFQNGSRHGVSRNHTRGGPSAARPCSTNKPVDWDCIRIEEFIDQDFDFEKNLALFDKSAFYEMVDMKRGNTRKSTTTPSNLTGPELFVERSDGIGAPLLNFRSHEGHPVLDYRRDTKNSGTETIKKQRSETGVSTDSPIKQHQVDLDESTFSSSVSGLSHVICGNTVITSRPVQSHPRCWYSPTGQRVPTIASDYRARLVRYLATGKDPQTQLSDPSVLALPTLPDGLGWGRLLETAGRSLVDYIMTNLRQACHTPQRPTQRPPARILVIPGDNHIKGAFAVTLARLLAVRGASVLLVAPRVNSIPGLCETPDVGLSSVYRTEMNLAMHLAPRPNQYGLEEDEQDTEPDEDEEDDDTVQIGPKGDINRGREPPLISGLGTEPPNLLSSSDVDSEMASCLALDQLHYQPNDQLDYSPAHRMWISRIPGLKVIRKPKSISAIPTNIRVDLVLIGNPSHLNGSSLDPLLMEWLQRHRALARIMHLMPDSDVFSEIAFRNASICFVVELGLPVLLPAPQPADSIVPMSPLSHLLVDVGLSRNLVRRLTGDLKSLPPYGLFDSGSVIALRTEPAQAGNPPCP</sequence>
<feature type="compositionally biased region" description="Polar residues" evidence="1">
    <location>
        <begin position="322"/>
        <end position="332"/>
    </location>
</feature>
<feature type="compositionally biased region" description="Basic and acidic residues" evidence="1">
    <location>
        <begin position="302"/>
        <end position="321"/>
    </location>
</feature>
<feature type="region of interest" description="Disordered" evidence="1">
    <location>
        <begin position="302"/>
        <end position="332"/>
    </location>
</feature>
<protein>
    <recommendedName>
        <fullName evidence="4">Enhancer of mRNA-decapping protein 3</fullName>
    </recommendedName>
</protein>
<evidence type="ECO:0008006" key="4">
    <source>
        <dbReference type="Google" id="ProtNLM"/>
    </source>
</evidence>
<feature type="region of interest" description="Disordered" evidence="1">
    <location>
        <begin position="170"/>
        <end position="218"/>
    </location>
</feature>
<dbReference type="GO" id="GO:0000932">
    <property type="term" value="C:P-body"/>
    <property type="evidence" value="ECO:0007669"/>
    <property type="project" value="TreeGrafter"/>
</dbReference>
<gene>
    <name evidence="2" type="ORF">CDAUBV1_LOCUS9057</name>
</gene>
<dbReference type="PANTHER" id="PTHR13612:SF0">
    <property type="entry name" value="ENHANCER OF MRNA-DECAPPING PROTEIN 3"/>
    <property type="match status" value="1"/>
</dbReference>
<dbReference type="PANTHER" id="PTHR13612">
    <property type="entry name" value="ENHANCER OF MRNA-DECAPPING PROTEIN 3"/>
    <property type="match status" value="1"/>
</dbReference>
<dbReference type="EMBL" id="CAXLJL010000234">
    <property type="protein sequence ID" value="CAL5134972.1"/>
    <property type="molecule type" value="Genomic_DNA"/>
</dbReference>
<proteinExistence type="predicted"/>
<dbReference type="GO" id="GO:0033962">
    <property type="term" value="P:P-body assembly"/>
    <property type="evidence" value="ECO:0007669"/>
    <property type="project" value="TreeGrafter"/>
</dbReference>
<dbReference type="AlphaFoldDB" id="A0AAV2TFB9"/>
<dbReference type="Gene3D" id="3.40.50.10260">
    <property type="entry name" value="YjeF N-terminal domain"/>
    <property type="match status" value="1"/>
</dbReference>
<evidence type="ECO:0000313" key="2">
    <source>
        <dbReference type="EMBL" id="CAL5134972.1"/>
    </source>
</evidence>